<dbReference type="Pfam" id="PF02538">
    <property type="entry name" value="Hydantoinase_B"/>
    <property type="match status" value="1"/>
</dbReference>
<dbReference type="AlphaFoldDB" id="A0A6G8Q0J7"/>
<dbReference type="InterPro" id="IPR003692">
    <property type="entry name" value="Hydantoinase_B"/>
</dbReference>
<name>A0A6G8Q0J7_9ACTN</name>
<dbReference type="Proteomes" id="UP000502706">
    <property type="component" value="Chromosome"/>
</dbReference>
<evidence type="ECO:0000259" key="1">
    <source>
        <dbReference type="Pfam" id="PF02538"/>
    </source>
</evidence>
<reference evidence="2 3" key="1">
    <citation type="submission" date="2019-10" db="EMBL/GenBank/DDBJ databases">
        <title>Rubrobacter sp nov SCSIO 52915 isolated from a deep-sea sediment in the South China Sea.</title>
        <authorList>
            <person name="Chen R.W."/>
        </authorList>
    </citation>
    <scope>NUCLEOTIDE SEQUENCE [LARGE SCALE GENOMIC DNA]</scope>
    <source>
        <strain evidence="2 3">SCSIO 52915</strain>
    </source>
</reference>
<feature type="domain" description="Hydantoinase B/oxoprolinase" evidence="1">
    <location>
        <begin position="66"/>
        <end position="623"/>
    </location>
</feature>
<evidence type="ECO:0000313" key="2">
    <source>
        <dbReference type="EMBL" id="QIN79986.1"/>
    </source>
</evidence>
<dbReference type="EMBL" id="CP045121">
    <property type="protein sequence ID" value="QIN79986.1"/>
    <property type="molecule type" value="Genomic_DNA"/>
</dbReference>
<evidence type="ECO:0000313" key="3">
    <source>
        <dbReference type="Proteomes" id="UP000502706"/>
    </source>
</evidence>
<dbReference type="GO" id="GO:0006749">
    <property type="term" value="P:glutathione metabolic process"/>
    <property type="evidence" value="ECO:0007669"/>
    <property type="project" value="TreeGrafter"/>
</dbReference>
<sequence>MDREDLTAGGSRVGRLFDEKARLFEGLVYDGNAFGKGPAWDPSLLKEGPAPLTELEREGIDRLSDVDLELMRHKLTSIVEEARDVYMSLSISEGIITGDMNCSIFTASGDPAVVATGIYFHSLLNYTQVKYINKYYRNDHTVGLKDGDIYFFNDELGGGVHTFDMFVAMPIFYEGELIAWAEVGGHQGDSGSVSPGGFSPKATSRYEEGLHICQMRIGENDEIRRDIFEFMCGSVRNPFVFGSDLKARVATCIRIRQRFLREVERRGVATTVGGLRKILTSTEQMARDRLRELNDGVYRAVLFNDDVGREPGLTRIPTTVFKEGDEMTVLVQSVSPENFAGSMHSTWHLVRASLGVYLFSYFFRGLPPNAGLLEPLRVLVEGPSIANSSAEVAHGEGTSISACVAQNLHVVGSKILFDSPYREAVSSPHSRNLLLYIFAGENRRGYQTANFTGTANAAGQGARYDLDGESALGFYWGPFTDSGEVEDIDSRLPQLVLGRVVEKNNHGYGKTRGGAPLVEISTAFGDRGCMMTSRGSADKLSHNPGVFGGYWGPPNPRFVIRNTNVMQLMAEGDDLKFANQYELLTERPLEGEYLISSSSGETQKFDEGDIFVWSLGGGGGYGDVLERDPEEVLLDLQSGLITQEVADKVYGLVLDPETRETDAEGTEKRRGEMRAERLRAGKTFDEFTKYWSKQKPKEEILKYYGHWPEPRLEEYDKPFWGQYR</sequence>
<dbReference type="InterPro" id="IPR045079">
    <property type="entry name" value="Oxoprolinase-like"/>
</dbReference>
<organism evidence="2 3">
    <name type="scientific">Rubrobacter marinus</name>
    <dbReference type="NCBI Taxonomy" id="2653852"/>
    <lineage>
        <taxon>Bacteria</taxon>
        <taxon>Bacillati</taxon>
        <taxon>Actinomycetota</taxon>
        <taxon>Rubrobacteria</taxon>
        <taxon>Rubrobacterales</taxon>
        <taxon>Rubrobacteraceae</taxon>
        <taxon>Rubrobacter</taxon>
    </lineage>
</organism>
<protein>
    <recommendedName>
        <fullName evidence="1">Hydantoinase B/oxoprolinase domain-containing protein</fullName>
    </recommendedName>
</protein>
<dbReference type="GO" id="GO:0005829">
    <property type="term" value="C:cytosol"/>
    <property type="evidence" value="ECO:0007669"/>
    <property type="project" value="TreeGrafter"/>
</dbReference>
<dbReference type="PANTHER" id="PTHR11365">
    <property type="entry name" value="5-OXOPROLINASE RELATED"/>
    <property type="match status" value="1"/>
</dbReference>
<dbReference type="GO" id="GO:0017168">
    <property type="term" value="F:5-oxoprolinase (ATP-hydrolyzing) activity"/>
    <property type="evidence" value="ECO:0007669"/>
    <property type="project" value="TreeGrafter"/>
</dbReference>
<accession>A0A6G8Q0J7</accession>
<keyword evidence="3" id="KW-1185">Reference proteome</keyword>
<gene>
    <name evidence="2" type="ORF">GBA65_17300</name>
</gene>
<dbReference type="PANTHER" id="PTHR11365:SF23">
    <property type="entry name" value="HYPOTHETICAL 5-OXOPROLINASE (EUROFUNG)-RELATED"/>
    <property type="match status" value="1"/>
</dbReference>
<dbReference type="KEGG" id="rmar:GBA65_17300"/>
<proteinExistence type="predicted"/>